<dbReference type="EMBL" id="FNOP01000006">
    <property type="protein sequence ID" value="SDW80075.1"/>
    <property type="molecule type" value="Genomic_DNA"/>
</dbReference>
<dbReference type="RefSeq" id="WP_012939147.1">
    <property type="nucleotide sequence ID" value="NZ_CAMEFB010000001.1"/>
</dbReference>
<dbReference type="InterPro" id="IPR017439">
    <property type="entry name" value="Amidohydrolase"/>
</dbReference>
<dbReference type="PANTHER" id="PTHR30575:SF0">
    <property type="entry name" value="XAA-ARG DIPEPTIDASE"/>
    <property type="match status" value="1"/>
</dbReference>
<dbReference type="Proteomes" id="UP000182379">
    <property type="component" value="Unassembled WGS sequence"/>
</dbReference>
<dbReference type="AlphaFoldDB" id="A0A1H2WHQ3"/>
<dbReference type="GO" id="GO:0046657">
    <property type="term" value="P:folic acid catabolic process"/>
    <property type="evidence" value="ECO:0007669"/>
    <property type="project" value="TreeGrafter"/>
</dbReference>
<dbReference type="Gene3D" id="3.40.630.10">
    <property type="entry name" value="Zn peptidases"/>
    <property type="match status" value="1"/>
</dbReference>
<evidence type="ECO:0000256" key="1">
    <source>
        <dbReference type="PIRNR" id="PIRNR037226"/>
    </source>
</evidence>
<feature type="domain" description="Peptidase M20 dimerisation" evidence="2">
    <location>
        <begin position="171"/>
        <end position="263"/>
    </location>
</feature>
<comment type="caution">
    <text evidence="3">The sequence shown here is derived from an EMBL/GenBank/DDBJ whole genome shotgun (WGS) entry which is preliminary data.</text>
</comment>
<dbReference type="PANTHER" id="PTHR30575">
    <property type="entry name" value="PEPTIDASE M20"/>
    <property type="match status" value="1"/>
</dbReference>
<dbReference type="InterPro" id="IPR011650">
    <property type="entry name" value="Peptidase_M20_dimer"/>
</dbReference>
<dbReference type="GeneID" id="78335505"/>
<dbReference type="Pfam" id="PF07687">
    <property type="entry name" value="M20_dimer"/>
    <property type="match status" value="1"/>
</dbReference>
<dbReference type="InterPro" id="IPR017144">
    <property type="entry name" value="Xaa-Arg_dipeptidase"/>
</dbReference>
<organism evidence="3 4">
    <name type="scientific">Acidaminococcus fermentans</name>
    <dbReference type="NCBI Taxonomy" id="905"/>
    <lineage>
        <taxon>Bacteria</taxon>
        <taxon>Bacillati</taxon>
        <taxon>Bacillota</taxon>
        <taxon>Negativicutes</taxon>
        <taxon>Acidaminococcales</taxon>
        <taxon>Acidaminococcaceae</taxon>
        <taxon>Acidaminococcus</taxon>
    </lineage>
</organism>
<dbReference type="OMA" id="LMVHPDE"/>
<evidence type="ECO:0000313" key="3">
    <source>
        <dbReference type="EMBL" id="SDW80075.1"/>
    </source>
</evidence>
<dbReference type="InterPro" id="IPR052030">
    <property type="entry name" value="Peptidase_M20/M20A_hydrolases"/>
</dbReference>
<proteinExistence type="inferred from homology"/>
<dbReference type="SUPFAM" id="SSF55031">
    <property type="entry name" value="Bacterial exopeptidase dimerisation domain"/>
    <property type="match status" value="1"/>
</dbReference>
<sequence>MLEEMIARANSCVDGYAKELTEMADRIFDHPEIGPHEVFASGLLTDWLEAHGFAVTRGVGGLETAFRAVWKNGEGGPNLGLLCEYDALPGMGHGCGHQMQGPAILGAALAVQQAAGDRPFTLTVYGTPGEENISGKYIMIRNGCTFEELDVALMMHGGPATQTDIKCLANAAWQLTYHGKAAHAALKPEAGRSSLDAMCLAFHGMECLREHVTDDVRLHYNITDAGGTAANVVPSLTRAQVMVRANTVKAVKELMVRLEKIFQGAAMMTETEAEIRLDKVLDNKIPNLRLNDLLMKHARRLQAPNCQPPRQRTGSTDFANVMHRVPGSCIRVAFVPDGTSSHSPEFIAAGKSEAAHRAVVFGAKILADTVLELVENPEELAAIRQEFQERLAAEEK</sequence>
<name>A0A1H2WHQ3_ACIFE</name>
<dbReference type="SUPFAM" id="SSF53187">
    <property type="entry name" value="Zn-dependent exopeptidases"/>
    <property type="match status" value="1"/>
</dbReference>
<dbReference type="InterPro" id="IPR002933">
    <property type="entry name" value="Peptidase_M20"/>
</dbReference>
<dbReference type="PIRSF" id="PIRSF037226">
    <property type="entry name" value="Amidohydrolase_ACY1L2_prd"/>
    <property type="match status" value="1"/>
</dbReference>
<dbReference type="CDD" id="cd03887">
    <property type="entry name" value="M20_Acy1L2"/>
    <property type="match status" value="1"/>
</dbReference>
<dbReference type="GO" id="GO:0005737">
    <property type="term" value="C:cytoplasm"/>
    <property type="evidence" value="ECO:0007669"/>
    <property type="project" value="TreeGrafter"/>
</dbReference>
<dbReference type="Pfam" id="PF01546">
    <property type="entry name" value="Peptidase_M20"/>
    <property type="match status" value="1"/>
</dbReference>
<dbReference type="GO" id="GO:0071713">
    <property type="term" value="F:para-aminobenzoyl-glutamate hydrolase activity"/>
    <property type="evidence" value="ECO:0007669"/>
    <property type="project" value="TreeGrafter"/>
</dbReference>
<gene>
    <name evidence="3" type="ORF">SAMN05216495_10651</name>
</gene>
<evidence type="ECO:0000313" key="4">
    <source>
        <dbReference type="Proteomes" id="UP000182379"/>
    </source>
</evidence>
<dbReference type="NCBIfam" id="TIGR01891">
    <property type="entry name" value="amidohydrolases"/>
    <property type="match status" value="1"/>
</dbReference>
<evidence type="ECO:0000259" key="2">
    <source>
        <dbReference type="Pfam" id="PF07687"/>
    </source>
</evidence>
<reference evidence="3 4" key="1">
    <citation type="submission" date="2016-10" db="EMBL/GenBank/DDBJ databases">
        <authorList>
            <person name="Varghese N."/>
            <person name="Submissions S."/>
        </authorList>
    </citation>
    <scope>NUCLEOTIDE SEQUENCE [LARGE SCALE GENOMIC DNA]</scope>
    <source>
        <strain evidence="3 4">WCC6</strain>
    </source>
</reference>
<keyword evidence="3" id="KW-0378">Hydrolase</keyword>
<dbReference type="GO" id="GO:0016805">
    <property type="term" value="F:dipeptidase activity"/>
    <property type="evidence" value="ECO:0007669"/>
    <property type="project" value="InterPro"/>
</dbReference>
<dbReference type="Gene3D" id="3.30.70.360">
    <property type="match status" value="1"/>
</dbReference>
<comment type="similarity">
    <text evidence="1">Belongs to the peptidase M20A family.</text>
</comment>
<dbReference type="FunFam" id="3.30.70.360:FF:000004">
    <property type="entry name" value="Peptidase M20 domain-containing protein 2"/>
    <property type="match status" value="1"/>
</dbReference>
<accession>A0A1H2WHQ3</accession>
<protein>
    <recommendedName>
        <fullName evidence="1">Peptidase M20 domain-containing protein 2</fullName>
    </recommendedName>
</protein>
<dbReference type="InterPro" id="IPR036264">
    <property type="entry name" value="Bact_exopeptidase_dim_dom"/>
</dbReference>